<dbReference type="InterPro" id="IPR004827">
    <property type="entry name" value="bZIP"/>
</dbReference>
<comment type="subcellular location">
    <subcellularLocation>
        <location evidence="2">Endoplasmic reticulum membrane</location>
        <topology evidence="2">Single-pass type II membrane protein</topology>
    </subcellularLocation>
    <subcellularLocation>
        <location evidence="1">Nucleus</location>
    </subcellularLocation>
</comment>
<evidence type="ECO:0000313" key="13">
    <source>
        <dbReference type="EMBL" id="CAG5932979.1"/>
    </source>
</evidence>
<dbReference type="FunFam" id="1.20.5.170:FF:000054">
    <property type="entry name" value="Cyclic AMP-responsive element-binding protein 3-like 2"/>
    <property type="match status" value="1"/>
</dbReference>
<evidence type="ECO:0000256" key="10">
    <source>
        <dbReference type="SAM" id="Coils"/>
    </source>
</evidence>
<dbReference type="GO" id="GO:0035497">
    <property type="term" value="F:cAMP response element binding"/>
    <property type="evidence" value="ECO:0007669"/>
    <property type="project" value="TreeGrafter"/>
</dbReference>
<evidence type="ECO:0000256" key="9">
    <source>
        <dbReference type="ARBA" id="ARBA00023242"/>
    </source>
</evidence>
<accession>A0A8S4B5W3</accession>
<feature type="domain" description="BZIP" evidence="12">
    <location>
        <begin position="354"/>
        <end position="417"/>
    </location>
</feature>
<dbReference type="PANTHER" id="PTHR46004">
    <property type="entry name" value="CYCLIC AMP RESPONSE ELEMENT-BINDING PROTEIN A"/>
    <property type="match status" value="1"/>
</dbReference>
<feature type="compositionally biased region" description="Polar residues" evidence="11">
    <location>
        <begin position="148"/>
        <end position="162"/>
    </location>
</feature>
<dbReference type="Pfam" id="PF00170">
    <property type="entry name" value="bZIP_1"/>
    <property type="match status" value="1"/>
</dbReference>
<dbReference type="PROSITE" id="PS50217">
    <property type="entry name" value="BZIP"/>
    <property type="match status" value="1"/>
</dbReference>
<feature type="region of interest" description="Disordered" evidence="11">
    <location>
        <begin position="194"/>
        <end position="232"/>
    </location>
</feature>
<keyword evidence="6" id="KW-0010">Activator</keyword>
<sequence>MNIHWRVADSAREGSGAPHQRRLRFSELPVEDVCFCPFSALTPTGSLRRDPAGSRREAASVMMESILDSLTAEKLYPSGGSNLLDLEELSDGDFLSNVPFSGDQMDDFSSELFNSFFDDHLLERPLLADRPSPLHLDMDSSPDIQAEHSYSLSEDSAPQSPALSIKMDQESEFEWNFSQDLSAILVKQEEPDVGQRLDPQPLEGPPLILSPAPPHRGSPWKHTERDQDDVKPMAIKDEPREIGQYLSLPSEDALQLPPTPPSSNHGDSDGSLPPSSPHLNLPPSSPQPQQRPGGRASSSSSSSSAISSSPLLTAPHKLQGSGPLMLTEEEKRTLVAEGYPVPNKLPLTKSEEKALKRVRRKIKNKISAQESRRKKKEYVECLEKKVENYTSENGDLWRKVENLETANRSLLQQLQKLQSLISGKVIPRSCKMASTQTGTCLMMMALCFVLVLGSFSPCLSPLSLLSHSSSVSSSSSSQSSPSPHSAPSADLYTTSQVRSRSLLFYDEQAPLEESLAPSEGHSHVQTRRHTADSHSNQTAGPKLDQRETQPGRVSEFF</sequence>
<evidence type="ECO:0000256" key="7">
    <source>
        <dbReference type="ARBA" id="ARBA00023163"/>
    </source>
</evidence>
<keyword evidence="4" id="KW-0805">Transcription regulation</keyword>
<evidence type="ECO:0000256" key="6">
    <source>
        <dbReference type="ARBA" id="ARBA00023159"/>
    </source>
</evidence>
<dbReference type="AlphaFoldDB" id="A0A8S4B5W3"/>
<feature type="compositionally biased region" description="Low complexity" evidence="11">
    <location>
        <begin position="269"/>
        <end position="309"/>
    </location>
</feature>
<comment type="caution">
    <text evidence="13">The sequence shown here is derived from an EMBL/GenBank/DDBJ whole genome shotgun (WGS) entry which is preliminary data.</text>
</comment>
<keyword evidence="8" id="KW-0834">Unfolded protein response</keyword>
<evidence type="ECO:0000256" key="5">
    <source>
        <dbReference type="ARBA" id="ARBA00023125"/>
    </source>
</evidence>
<feature type="region of interest" description="Disordered" evidence="11">
    <location>
        <begin position="470"/>
        <end position="492"/>
    </location>
</feature>
<keyword evidence="10" id="KW-0175">Coiled coil</keyword>
<feature type="region of interest" description="Disordered" evidence="11">
    <location>
        <begin position="133"/>
        <end position="162"/>
    </location>
</feature>
<feature type="region of interest" description="Disordered" evidence="11">
    <location>
        <begin position="251"/>
        <end position="321"/>
    </location>
</feature>
<dbReference type="GO" id="GO:0000981">
    <property type="term" value="F:DNA-binding transcription factor activity, RNA polymerase II-specific"/>
    <property type="evidence" value="ECO:0007669"/>
    <property type="project" value="TreeGrafter"/>
</dbReference>
<keyword evidence="5" id="KW-0238">DNA-binding</keyword>
<gene>
    <name evidence="13" type="ORF">MMEN_LOCUS13415</name>
</gene>
<dbReference type="Gene3D" id="1.20.5.170">
    <property type="match status" value="1"/>
</dbReference>
<dbReference type="InterPro" id="IPR046347">
    <property type="entry name" value="bZIP_sf"/>
</dbReference>
<name>A0A8S4B5W3_9TELE</name>
<evidence type="ECO:0000259" key="12">
    <source>
        <dbReference type="PROSITE" id="PS50217"/>
    </source>
</evidence>
<dbReference type="CDD" id="cd14689">
    <property type="entry name" value="bZIP_CREB3"/>
    <property type="match status" value="1"/>
</dbReference>
<evidence type="ECO:0000256" key="2">
    <source>
        <dbReference type="ARBA" id="ARBA00004648"/>
    </source>
</evidence>
<feature type="compositionally biased region" description="Basic and acidic residues" evidence="11">
    <location>
        <begin position="221"/>
        <end position="232"/>
    </location>
</feature>
<evidence type="ECO:0000313" key="14">
    <source>
        <dbReference type="Proteomes" id="UP000677803"/>
    </source>
</evidence>
<evidence type="ECO:0000256" key="8">
    <source>
        <dbReference type="ARBA" id="ARBA00023230"/>
    </source>
</evidence>
<dbReference type="Proteomes" id="UP000677803">
    <property type="component" value="Unassembled WGS sequence"/>
</dbReference>
<protein>
    <submittedName>
        <fullName evidence="13">(Atlantic silverside) hypothetical protein</fullName>
    </submittedName>
</protein>
<dbReference type="PANTHER" id="PTHR46004:SF1">
    <property type="entry name" value="CYCLIC AMP-RESPONSIVE ELEMENT-BINDING PROTEIN 3-LIKE PROTEIN 1"/>
    <property type="match status" value="1"/>
</dbReference>
<reference evidence="13" key="1">
    <citation type="submission" date="2021-05" db="EMBL/GenBank/DDBJ databases">
        <authorList>
            <person name="Tigano A."/>
        </authorList>
    </citation>
    <scope>NUCLEOTIDE SEQUENCE</scope>
</reference>
<dbReference type="PROSITE" id="PS00036">
    <property type="entry name" value="BZIP_BASIC"/>
    <property type="match status" value="1"/>
</dbReference>
<dbReference type="GO" id="GO:0006986">
    <property type="term" value="P:response to unfolded protein"/>
    <property type="evidence" value="ECO:0007669"/>
    <property type="project" value="UniProtKB-KW"/>
</dbReference>
<evidence type="ECO:0000256" key="1">
    <source>
        <dbReference type="ARBA" id="ARBA00004123"/>
    </source>
</evidence>
<evidence type="ECO:0000256" key="4">
    <source>
        <dbReference type="ARBA" id="ARBA00023015"/>
    </source>
</evidence>
<evidence type="ECO:0000256" key="11">
    <source>
        <dbReference type="SAM" id="MobiDB-lite"/>
    </source>
</evidence>
<dbReference type="GO" id="GO:0005634">
    <property type="term" value="C:nucleus"/>
    <property type="evidence" value="ECO:0007669"/>
    <property type="project" value="UniProtKB-SubCell"/>
</dbReference>
<proteinExistence type="inferred from homology"/>
<keyword evidence="14" id="KW-1185">Reference proteome</keyword>
<dbReference type="EMBL" id="CAJRST010015557">
    <property type="protein sequence ID" value="CAG5932979.1"/>
    <property type="molecule type" value="Genomic_DNA"/>
</dbReference>
<feature type="region of interest" description="Disordered" evidence="11">
    <location>
        <begin position="513"/>
        <end position="557"/>
    </location>
</feature>
<comment type="similarity">
    <text evidence="3">Belongs to the bZIP family. ATF subfamily.</text>
</comment>
<dbReference type="GO" id="GO:0005789">
    <property type="term" value="C:endoplasmic reticulum membrane"/>
    <property type="evidence" value="ECO:0007669"/>
    <property type="project" value="UniProtKB-SubCell"/>
</dbReference>
<evidence type="ECO:0000256" key="3">
    <source>
        <dbReference type="ARBA" id="ARBA00009050"/>
    </source>
</evidence>
<keyword evidence="7" id="KW-0804">Transcription</keyword>
<feature type="compositionally biased region" description="Low complexity" evidence="11">
    <location>
        <begin position="470"/>
        <end position="488"/>
    </location>
</feature>
<dbReference type="SUPFAM" id="SSF57959">
    <property type="entry name" value="Leucine zipper domain"/>
    <property type="match status" value="1"/>
</dbReference>
<organism evidence="13 14">
    <name type="scientific">Menidia menidia</name>
    <name type="common">Atlantic silverside</name>
    <dbReference type="NCBI Taxonomy" id="238744"/>
    <lineage>
        <taxon>Eukaryota</taxon>
        <taxon>Metazoa</taxon>
        <taxon>Chordata</taxon>
        <taxon>Craniata</taxon>
        <taxon>Vertebrata</taxon>
        <taxon>Euteleostomi</taxon>
        <taxon>Actinopterygii</taxon>
        <taxon>Neopterygii</taxon>
        <taxon>Teleostei</taxon>
        <taxon>Neoteleostei</taxon>
        <taxon>Acanthomorphata</taxon>
        <taxon>Ovalentaria</taxon>
        <taxon>Atherinomorphae</taxon>
        <taxon>Atheriniformes</taxon>
        <taxon>Atherinopsidae</taxon>
        <taxon>Menidiinae</taxon>
        <taxon>Menidia</taxon>
    </lineage>
</organism>
<feature type="coiled-coil region" evidence="10">
    <location>
        <begin position="372"/>
        <end position="420"/>
    </location>
</feature>
<dbReference type="OrthoDB" id="674948at2759"/>
<keyword evidence="9" id="KW-0539">Nucleus</keyword>
<dbReference type="SMART" id="SM00338">
    <property type="entry name" value="BRLZ"/>
    <property type="match status" value="1"/>
</dbReference>